<evidence type="ECO:0000259" key="9">
    <source>
        <dbReference type="PROSITE" id="PS01124"/>
    </source>
</evidence>
<keyword evidence="12" id="KW-1185">Reference proteome</keyword>
<organism evidence="11 12">
    <name type="scientific">Lederbergia lenta</name>
    <name type="common">Bacillus lentus</name>
    <dbReference type="NCBI Taxonomy" id="1467"/>
    <lineage>
        <taxon>Bacteria</taxon>
        <taxon>Bacillati</taxon>
        <taxon>Bacillota</taxon>
        <taxon>Bacilli</taxon>
        <taxon>Bacillales</taxon>
        <taxon>Bacillaceae</taxon>
        <taxon>Lederbergia</taxon>
    </lineage>
</organism>
<dbReference type="PANTHER" id="PTHR42713:SF3">
    <property type="entry name" value="TRANSCRIPTIONAL REGULATORY PROTEIN HPTR"/>
    <property type="match status" value="1"/>
</dbReference>
<dbReference type="AlphaFoldDB" id="A0A2X4WGV3"/>
<dbReference type="CDD" id="cd17536">
    <property type="entry name" value="REC_YesN-like"/>
    <property type="match status" value="1"/>
</dbReference>
<keyword evidence="5" id="KW-0805">Transcription regulation</keyword>
<keyword evidence="2" id="KW-0963">Cytoplasm</keyword>
<dbReference type="GO" id="GO:0000160">
    <property type="term" value="P:phosphorelay signal transduction system"/>
    <property type="evidence" value="ECO:0007669"/>
    <property type="project" value="UniProtKB-KW"/>
</dbReference>
<evidence type="ECO:0000313" key="12">
    <source>
        <dbReference type="Proteomes" id="UP000249134"/>
    </source>
</evidence>
<evidence type="ECO:0000256" key="3">
    <source>
        <dbReference type="ARBA" id="ARBA00022553"/>
    </source>
</evidence>
<evidence type="ECO:0000256" key="6">
    <source>
        <dbReference type="ARBA" id="ARBA00023125"/>
    </source>
</evidence>
<sequence>MYKVLLVDDEPIITQGLQALLNWEDYGFEVVYIAQDGEEALAYMKENTIHLLVTDIMMPKMTGLQLIEESQKIQSHIKYIILSGYQEFDYVKQGMRLGIENYLLKPVDEEELIKTVQAVSQKLYTSLNRAHDPEFTTLKDNTLWRLLNGEIEKSDWQERLSLYEMSFIQSFYNVSILHFTNDRDMKKSKQLRRYIEENYSATCLYNPDQELIIIFEAEREDILVEYNKKLTWYLEKAYAEIGNFFLSMGKAVTSIEDLEDSYILARELSLYQICLEANMLISDKINIDKQQLLRVQQEYKVEVAKRVLKSEEEIAKGIKQFFGALHVGESYVSHIVVRKYTIDLISYIHHSVQIDKYYNHTSAIEKLVYASNIEQIQEVLQDYCDELIHTIDNQNDTRSPIVQNVLEYMHANYNQELSLKTLSQRFHVNPIYLGQLFQKELGVVFSEYINHYRLEKAKELLKSTHLRAGEIGKQVGYSDTTYFYKQFKKNVGATPTEWRNI</sequence>
<dbReference type="Pfam" id="PF12833">
    <property type="entry name" value="HTH_18"/>
    <property type="match status" value="1"/>
</dbReference>
<comment type="subcellular location">
    <subcellularLocation>
        <location evidence="1">Cytoplasm</location>
    </subcellularLocation>
</comment>
<dbReference type="Proteomes" id="UP000249134">
    <property type="component" value="Chromosome 1"/>
</dbReference>
<feature type="modified residue" description="4-aspartylphosphate" evidence="8">
    <location>
        <position position="55"/>
    </location>
</feature>
<dbReference type="Gene3D" id="3.40.50.2300">
    <property type="match status" value="1"/>
</dbReference>
<dbReference type="InterPro" id="IPR018060">
    <property type="entry name" value="HTH_AraC"/>
</dbReference>
<dbReference type="STRING" id="1348624.GCA_001591545_02207"/>
<dbReference type="RefSeq" id="WP_066141457.1">
    <property type="nucleotide sequence ID" value="NZ_CBCSGM010000003.1"/>
</dbReference>
<gene>
    <name evidence="11" type="ORF">NCTC4824_03575</name>
</gene>
<evidence type="ECO:0000256" key="4">
    <source>
        <dbReference type="ARBA" id="ARBA00023012"/>
    </source>
</evidence>
<evidence type="ECO:0000259" key="10">
    <source>
        <dbReference type="PROSITE" id="PS50110"/>
    </source>
</evidence>
<protein>
    <submittedName>
        <fullName evidence="11">Two-component sensor response regulator</fullName>
    </submittedName>
</protein>
<dbReference type="EMBL" id="LS483476">
    <property type="protein sequence ID" value="SQI62069.1"/>
    <property type="molecule type" value="Genomic_DNA"/>
</dbReference>
<dbReference type="SMART" id="SM00342">
    <property type="entry name" value="HTH_ARAC"/>
    <property type="match status" value="1"/>
</dbReference>
<evidence type="ECO:0000313" key="11">
    <source>
        <dbReference type="EMBL" id="SQI62069.1"/>
    </source>
</evidence>
<keyword evidence="7" id="KW-0804">Transcription</keyword>
<dbReference type="KEGG" id="blen:NCTC4824_03575"/>
<dbReference type="Gene3D" id="1.10.10.60">
    <property type="entry name" value="Homeodomain-like"/>
    <property type="match status" value="2"/>
</dbReference>
<keyword evidence="4" id="KW-0902">Two-component regulatory system</keyword>
<dbReference type="InterPro" id="IPR051552">
    <property type="entry name" value="HptR"/>
</dbReference>
<name>A0A2X4WGV3_LEDLE</name>
<feature type="domain" description="HTH araC/xylS-type" evidence="9">
    <location>
        <begin position="403"/>
        <end position="501"/>
    </location>
</feature>
<dbReference type="SMART" id="SM00448">
    <property type="entry name" value="REC"/>
    <property type="match status" value="1"/>
</dbReference>
<dbReference type="GO" id="GO:0003700">
    <property type="term" value="F:DNA-binding transcription factor activity"/>
    <property type="evidence" value="ECO:0007669"/>
    <property type="project" value="InterPro"/>
</dbReference>
<evidence type="ECO:0000256" key="8">
    <source>
        <dbReference type="PROSITE-ProRule" id="PRU00169"/>
    </source>
</evidence>
<dbReference type="PANTHER" id="PTHR42713">
    <property type="entry name" value="HISTIDINE KINASE-RELATED"/>
    <property type="match status" value="1"/>
</dbReference>
<dbReference type="PROSITE" id="PS01124">
    <property type="entry name" value="HTH_ARAC_FAMILY_2"/>
    <property type="match status" value="1"/>
</dbReference>
<feature type="domain" description="Response regulatory" evidence="10">
    <location>
        <begin position="3"/>
        <end position="120"/>
    </location>
</feature>
<dbReference type="InterPro" id="IPR009057">
    <property type="entry name" value="Homeodomain-like_sf"/>
</dbReference>
<dbReference type="InterPro" id="IPR001789">
    <property type="entry name" value="Sig_transdc_resp-reg_receiver"/>
</dbReference>
<keyword evidence="6" id="KW-0238">DNA-binding</keyword>
<dbReference type="GO" id="GO:0043565">
    <property type="term" value="F:sequence-specific DNA binding"/>
    <property type="evidence" value="ECO:0007669"/>
    <property type="project" value="InterPro"/>
</dbReference>
<dbReference type="SUPFAM" id="SSF46689">
    <property type="entry name" value="Homeodomain-like"/>
    <property type="match status" value="2"/>
</dbReference>
<evidence type="ECO:0000256" key="5">
    <source>
        <dbReference type="ARBA" id="ARBA00023015"/>
    </source>
</evidence>
<dbReference type="PROSITE" id="PS50110">
    <property type="entry name" value="RESPONSE_REGULATORY"/>
    <property type="match status" value="1"/>
</dbReference>
<evidence type="ECO:0000256" key="7">
    <source>
        <dbReference type="ARBA" id="ARBA00023163"/>
    </source>
</evidence>
<evidence type="ECO:0000256" key="1">
    <source>
        <dbReference type="ARBA" id="ARBA00004496"/>
    </source>
</evidence>
<dbReference type="SUPFAM" id="SSF52172">
    <property type="entry name" value="CheY-like"/>
    <property type="match status" value="1"/>
</dbReference>
<dbReference type="Pfam" id="PF00072">
    <property type="entry name" value="Response_reg"/>
    <property type="match status" value="1"/>
</dbReference>
<dbReference type="GO" id="GO:0005737">
    <property type="term" value="C:cytoplasm"/>
    <property type="evidence" value="ECO:0007669"/>
    <property type="project" value="UniProtKB-SubCell"/>
</dbReference>
<evidence type="ECO:0000256" key="2">
    <source>
        <dbReference type="ARBA" id="ARBA00022490"/>
    </source>
</evidence>
<keyword evidence="3 8" id="KW-0597">Phosphoprotein</keyword>
<dbReference type="InterPro" id="IPR011006">
    <property type="entry name" value="CheY-like_superfamily"/>
</dbReference>
<accession>A0A2X4WGV3</accession>
<reference evidence="11 12" key="1">
    <citation type="submission" date="2018-06" db="EMBL/GenBank/DDBJ databases">
        <authorList>
            <consortium name="Pathogen Informatics"/>
            <person name="Doyle S."/>
        </authorList>
    </citation>
    <scope>NUCLEOTIDE SEQUENCE [LARGE SCALE GENOMIC DNA]</scope>
    <source>
        <strain evidence="11 12">NCTC4824</strain>
    </source>
</reference>
<proteinExistence type="predicted"/>